<protein>
    <submittedName>
        <fullName evidence="5">Signal peptide containing protein</fullName>
    </submittedName>
</protein>
<dbReference type="Proteomes" id="UP000050761">
    <property type="component" value="Unassembled WGS sequence"/>
</dbReference>
<evidence type="ECO:0000256" key="1">
    <source>
        <dbReference type="SAM" id="MobiDB-lite"/>
    </source>
</evidence>
<feature type="chain" id="PRO_5044596507" evidence="2">
    <location>
        <begin position="19"/>
        <end position="392"/>
    </location>
</feature>
<dbReference type="EMBL" id="UZAH01025479">
    <property type="protein sequence ID" value="VDO64737.1"/>
    <property type="molecule type" value="Genomic_DNA"/>
</dbReference>
<keyword evidence="4" id="KW-1185">Reference proteome</keyword>
<feature type="compositionally biased region" description="Polar residues" evidence="1">
    <location>
        <begin position="354"/>
        <end position="363"/>
    </location>
</feature>
<reference evidence="5" key="2">
    <citation type="submission" date="2019-09" db="UniProtKB">
        <authorList>
            <consortium name="WormBaseParasite"/>
        </authorList>
    </citation>
    <scope>IDENTIFICATION</scope>
</reference>
<organism evidence="3">
    <name type="scientific">Heligmosomoides polygyrus</name>
    <name type="common">Parasitic roundworm</name>
    <dbReference type="NCBI Taxonomy" id="6339"/>
    <lineage>
        <taxon>Eukaryota</taxon>
        <taxon>Metazoa</taxon>
        <taxon>Ecdysozoa</taxon>
        <taxon>Nematoda</taxon>
        <taxon>Chromadorea</taxon>
        <taxon>Rhabditida</taxon>
        <taxon>Rhabditina</taxon>
        <taxon>Rhabditomorpha</taxon>
        <taxon>Strongyloidea</taxon>
        <taxon>Heligmosomidae</taxon>
        <taxon>Heligmosomoides</taxon>
    </lineage>
</organism>
<dbReference type="SUPFAM" id="SSF56112">
    <property type="entry name" value="Protein kinase-like (PK-like)"/>
    <property type="match status" value="1"/>
</dbReference>
<proteinExistence type="predicted"/>
<evidence type="ECO:0000313" key="3">
    <source>
        <dbReference type="EMBL" id="VDO64737.1"/>
    </source>
</evidence>
<feature type="signal peptide" evidence="2">
    <location>
        <begin position="1"/>
        <end position="18"/>
    </location>
</feature>
<accession>A0A3P7XWX9</accession>
<dbReference type="AlphaFoldDB" id="A0A3P7XWX9"/>
<feature type="region of interest" description="Disordered" evidence="1">
    <location>
        <begin position="354"/>
        <end position="392"/>
    </location>
</feature>
<feature type="region of interest" description="Disordered" evidence="1">
    <location>
        <begin position="205"/>
        <end position="232"/>
    </location>
</feature>
<evidence type="ECO:0000313" key="5">
    <source>
        <dbReference type="WBParaSite" id="HPBE_0000548701-mRNA-1"/>
    </source>
</evidence>
<sequence>MIVTSTLLAVCLTEIASSASPDFWTRRHLGNGKLYVFDAISSPPGDIQRVRIIVTESGGDSGDEVKSTPIHTVKLRWSPARNAAAYRVHCEANTTDEVVTILDREILLNTTGVDERFVLPQRRLSVICGVAAANSYGSSKWTYSPMVALHTSGVAVTPSFPTAEPKEDNKQISTEDLEMDQLLKLIHASKKETIPMAPIVRPPEERVIIRPSRDEDSSDASSERAENLEFDNGELERDYETLEEDIRRAIGSTKGRRMDRLRKLQMLGLVSNEMIDLISKLIVVDVEDRIDVHGALNHSYITQSINADELRAQKTCPFKVKMDMAAVETLTHQELMQALNKDVRSADCSMYTVQSAGSEGSKNSTECSSAESEEGSGARSGFGGLSPIVTAL</sequence>
<dbReference type="Gene3D" id="1.10.510.10">
    <property type="entry name" value="Transferase(Phosphotransferase) domain 1"/>
    <property type="match status" value="1"/>
</dbReference>
<feature type="compositionally biased region" description="Basic and acidic residues" evidence="1">
    <location>
        <begin position="205"/>
        <end position="227"/>
    </location>
</feature>
<reference evidence="3 4" key="1">
    <citation type="submission" date="2018-11" db="EMBL/GenBank/DDBJ databases">
        <authorList>
            <consortium name="Pathogen Informatics"/>
        </authorList>
    </citation>
    <scope>NUCLEOTIDE SEQUENCE [LARGE SCALE GENOMIC DNA]</scope>
</reference>
<feature type="compositionally biased region" description="Low complexity" evidence="1">
    <location>
        <begin position="364"/>
        <end position="377"/>
    </location>
</feature>
<dbReference type="Gene3D" id="3.30.200.20">
    <property type="entry name" value="Phosphorylase Kinase, domain 1"/>
    <property type="match status" value="1"/>
</dbReference>
<evidence type="ECO:0000313" key="4">
    <source>
        <dbReference type="Proteomes" id="UP000050761"/>
    </source>
</evidence>
<evidence type="ECO:0000256" key="2">
    <source>
        <dbReference type="SAM" id="SignalP"/>
    </source>
</evidence>
<name>A0A3P7XWX9_HELPZ</name>
<keyword evidence="2" id="KW-0732">Signal</keyword>
<gene>
    <name evidence="3" type="ORF">HPBE_LOCUS5488</name>
</gene>
<dbReference type="WBParaSite" id="HPBE_0000548701-mRNA-1">
    <property type="protein sequence ID" value="HPBE_0000548701-mRNA-1"/>
    <property type="gene ID" value="HPBE_0000548701"/>
</dbReference>
<dbReference type="InterPro" id="IPR011009">
    <property type="entry name" value="Kinase-like_dom_sf"/>
</dbReference>
<dbReference type="OrthoDB" id="5869606at2759"/>